<keyword evidence="3" id="KW-1185">Reference proteome</keyword>
<protein>
    <submittedName>
        <fullName evidence="2">Uncharacterized protein</fullName>
    </submittedName>
</protein>
<accession>A0A0E0PW87</accession>
<sequence>MHQHEVVRLAGGGHPDSAGLESESVSELERGGVEDGMRVGWGAADLARELPHDAGGGLLVVADEAKAEIAAGTLVLTASIAFNLSSALASATGLPVTGGLSHASQY</sequence>
<evidence type="ECO:0000313" key="3">
    <source>
        <dbReference type="Proteomes" id="UP000008022"/>
    </source>
</evidence>
<dbReference type="EnsemblPlants" id="ORUFI06G10930.1">
    <property type="protein sequence ID" value="ORUFI06G10930.1"/>
    <property type="gene ID" value="ORUFI06G10930"/>
</dbReference>
<feature type="region of interest" description="Disordered" evidence="1">
    <location>
        <begin position="1"/>
        <end position="31"/>
    </location>
</feature>
<reference evidence="3" key="1">
    <citation type="submission" date="2013-06" db="EMBL/GenBank/DDBJ databases">
        <authorList>
            <person name="Zhao Q."/>
        </authorList>
    </citation>
    <scope>NUCLEOTIDE SEQUENCE</scope>
    <source>
        <strain evidence="3">cv. W1943</strain>
    </source>
</reference>
<organism evidence="2 3">
    <name type="scientific">Oryza rufipogon</name>
    <name type="common">Brownbeard rice</name>
    <name type="synonym">Asian wild rice</name>
    <dbReference type="NCBI Taxonomy" id="4529"/>
    <lineage>
        <taxon>Eukaryota</taxon>
        <taxon>Viridiplantae</taxon>
        <taxon>Streptophyta</taxon>
        <taxon>Embryophyta</taxon>
        <taxon>Tracheophyta</taxon>
        <taxon>Spermatophyta</taxon>
        <taxon>Magnoliopsida</taxon>
        <taxon>Liliopsida</taxon>
        <taxon>Poales</taxon>
        <taxon>Poaceae</taxon>
        <taxon>BOP clade</taxon>
        <taxon>Oryzoideae</taxon>
        <taxon>Oryzeae</taxon>
        <taxon>Oryzinae</taxon>
        <taxon>Oryza</taxon>
    </lineage>
</organism>
<dbReference type="HOGENOM" id="CLU_2227597_0_0_1"/>
<evidence type="ECO:0000256" key="1">
    <source>
        <dbReference type="SAM" id="MobiDB-lite"/>
    </source>
</evidence>
<proteinExistence type="predicted"/>
<dbReference type="AlphaFoldDB" id="A0A0E0PW87"/>
<dbReference type="Proteomes" id="UP000008022">
    <property type="component" value="Unassembled WGS sequence"/>
</dbReference>
<name>A0A0E0PW87_ORYRU</name>
<reference evidence="2" key="2">
    <citation type="submission" date="2015-06" db="UniProtKB">
        <authorList>
            <consortium name="EnsemblPlants"/>
        </authorList>
    </citation>
    <scope>IDENTIFICATION</scope>
</reference>
<evidence type="ECO:0000313" key="2">
    <source>
        <dbReference type="EnsemblPlants" id="ORUFI06G10930.1"/>
    </source>
</evidence>
<dbReference type="Gramene" id="ORUFI06G10930.1">
    <property type="protein sequence ID" value="ORUFI06G10930.1"/>
    <property type="gene ID" value="ORUFI06G10930"/>
</dbReference>